<evidence type="ECO:0000259" key="1">
    <source>
        <dbReference type="Pfam" id="PF11716"/>
    </source>
</evidence>
<dbReference type="InterPro" id="IPR017517">
    <property type="entry name" value="Maleyloyr_isom"/>
</dbReference>
<dbReference type="RefSeq" id="WP_381194460.1">
    <property type="nucleotide sequence ID" value="NZ_JBHSFE010000010.1"/>
</dbReference>
<keyword evidence="3" id="KW-1185">Reference proteome</keyword>
<feature type="domain" description="Mycothiol-dependent maleylpyruvate isomerase metal-binding" evidence="1">
    <location>
        <begin position="12"/>
        <end position="136"/>
    </location>
</feature>
<dbReference type="InterPro" id="IPR024344">
    <property type="entry name" value="MDMPI_metal-binding"/>
</dbReference>
<proteinExistence type="predicted"/>
<accession>A0ABV9G2Y7</accession>
<protein>
    <submittedName>
        <fullName evidence="2">TIGR03086 family metal-binding protein</fullName>
    </submittedName>
</protein>
<dbReference type="InterPro" id="IPR034660">
    <property type="entry name" value="DinB/YfiT-like"/>
</dbReference>
<dbReference type="EMBL" id="JBHSFE010000010">
    <property type="protein sequence ID" value="MFC4608681.1"/>
    <property type="molecule type" value="Genomic_DNA"/>
</dbReference>
<dbReference type="SUPFAM" id="SSF109854">
    <property type="entry name" value="DinB/YfiT-like putative metalloenzymes"/>
    <property type="match status" value="1"/>
</dbReference>
<dbReference type="NCBIfam" id="TIGR03083">
    <property type="entry name" value="maleylpyruvate isomerase family mycothiol-dependent enzyme"/>
    <property type="match status" value="1"/>
</dbReference>
<sequence>MDSTTQTSSPDLHPAARAVAQLLAAIGDEQLAYPTPCPKYSVRELLGHLVGLSTAFRDAARKDLGPSTSTDPGSVLPVLDDDWRAVLPRRLNELAEAWQKPGAWDGDTQAGGVTFPAAIAGRVALNELVIHGWDLARATGQEYTPGEASLRVSYELLKPAGDDSSRDGMFGPVVEVPEDAPLMDRVVGFSGRRPDWQPGD</sequence>
<dbReference type="Proteomes" id="UP001595993">
    <property type="component" value="Unassembled WGS sequence"/>
</dbReference>
<name>A0ABV9G2Y7_9ACTN</name>
<gene>
    <name evidence="2" type="ORF">ACFO9E_12735</name>
</gene>
<evidence type="ECO:0000313" key="2">
    <source>
        <dbReference type="EMBL" id="MFC4608681.1"/>
    </source>
</evidence>
<dbReference type="Gene3D" id="1.20.120.450">
    <property type="entry name" value="dinb family like domain"/>
    <property type="match status" value="1"/>
</dbReference>
<dbReference type="NCBIfam" id="TIGR03086">
    <property type="entry name" value="TIGR03086 family metal-binding protein"/>
    <property type="match status" value="1"/>
</dbReference>
<organism evidence="2 3">
    <name type="scientific">Streptomyces maoxianensis</name>
    <dbReference type="NCBI Taxonomy" id="1459942"/>
    <lineage>
        <taxon>Bacteria</taxon>
        <taxon>Bacillati</taxon>
        <taxon>Actinomycetota</taxon>
        <taxon>Actinomycetes</taxon>
        <taxon>Kitasatosporales</taxon>
        <taxon>Streptomycetaceae</taxon>
        <taxon>Streptomyces</taxon>
    </lineage>
</organism>
<dbReference type="InterPro" id="IPR017520">
    <property type="entry name" value="CHP03086"/>
</dbReference>
<reference evidence="3" key="1">
    <citation type="journal article" date="2019" name="Int. J. Syst. Evol. Microbiol.">
        <title>The Global Catalogue of Microorganisms (GCM) 10K type strain sequencing project: providing services to taxonomists for standard genome sequencing and annotation.</title>
        <authorList>
            <consortium name="The Broad Institute Genomics Platform"/>
            <consortium name="The Broad Institute Genome Sequencing Center for Infectious Disease"/>
            <person name="Wu L."/>
            <person name="Ma J."/>
        </authorList>
    </citation>
    <scope>NUCLEOTIDE SEQUENCE [LARGE SCALE GENOMIC DNA]</scope>
    <source>
        <strain evidence="3">CGMCC 4.7139</strain>
    </source>
</reference>
<dbReference type="Pfam" id="PF11716">
    <property type="entry name" value="MDMPI_N"/>
    <property type="match status" value="1"/>
</dbReference>
<comment type="caution">
    <text evidence="2">The sequence shown here is derived from an EMBL/GenBank/DDBJ whole genome shotgun (WGS) entry which is preliminary data.</text>
</comment>
<evidence type="ECO:0000313" key="3">
    <source>
        <dbReference type="Proteomes" id="UP001595993"/>
    </source>
</evidence>